<dbReference type="Proteomes" id="UP000028545">
    <property type="component" value="Unassembled WGS sequence"/>
</dbReference>
<evidence type="ECO:0000313" key="3">
    <source>
        <dbReference type="Proteomes" id="UP000028545"/>
    </source>
</evidence>
<dbReference type="Pfam" id="PF13621">
    <property type="entry name" value="Cupin_8"/>
    <property type="match status" value="1"/>
</dbReference>
<dbReference type="PANTHER" id="PTHR12461">
    <property type="entry name" value="HYPOXIA-INDUCIBLE FACTOR 1 ALPHA INHIBITOR-RELATED"/>
    <property type="match status" value="1"/>
</dbReference>
<dbReference type="Gene3D" id="2.60.120.10">
    <property type="entry name" value="Jelly Rolls"/>
    <property type="match status" value="1"/>
</dbReference>
<dbReference type="SMART" id="SM00558">
    <property type="entry name" value="JmjC"/>
    <property type="match status" value="1"/>
</dbReference>
<gene>
    <name evidence="2" type="ORF">SAPIO_CDS9655</name>
</gene>
<dbReference type="OMA" id="YWHDMEF"/>
<proteinExistence type="predicted"/>
<protein>
    <recommendedName>
        <fullName evidence="1">JmjC domain-containing protein</fullName>
    </recommendedName>
</protein>
<dbReference type="OrthoDB" id="415358at2759"/>
<dbReference type="KEGG" id="sapo:SAPIO_CDS9655"/>
<comment type="caution">
    <text evidence="2">The sequence shown here is derived from an EMBL/GenBank/DDBJ whole genome shotgun (WGS) entry which is preliminary data.</text>
</comment>
<accession>A0A084FX91</accession>
<dbReference type="PANTHER" id="PTHR12461:SF99">
    <property type="entry name" value="BIFUNCTIONAL PEPTIDASE AND (3S)-LYSYL HYDROXYLASE JMJD7"/>
    <property type="match status" value="1"/>
</dbReference>
<organism evidence="2 3">
    <name type="scientific">Pseudallescheria apiosperma</name>
    <name type="common">Scedosporium apiospermum</name>
    <dbReference type="NCBI Taxonomy" id="563466"/>
    <lineage>
        <taxon>Eukaryota</taxon>
        <taxon>Fungi</taxon>
        <taxon>Dikarya</taxon>
        <taxon>Ascomycota</taxon>
        <taxon>Pezizomycotina</taxon>
        <taxon>Sordariomycetes</taxon>
        <taxon>Hypocreomycetidae</taxon>
        <taxon>Microascales</taxon>
        <taxon>Microascaceae</taxon>
        <taxon>Scedosporium</taxon>
    </lineage>
</organism>
<dbReference type="SUPFAM" id="SSF51197">
    <property type="entry name" value="Clavaminate synthase-like"/>
    <property type="match status" value="1"/>
</dbReference>
<dbReference type="InterPro" id="IPR003347">
    <property type="entry name" value="JmjC_dom"/>
</dbReference>
<dbReference type="InterPro" id="IPR041667">
    <property type="entry name" value="Cupin_8"/>
</dbReference>
<dbReference type="VEuPathDB" id="FungiDB:SAPIO_CDS9655"/>
<dbReference type="InterPro" id="IPR014710">
    <property type="entry name" value="RmlC-like_jellyroll"/>
</dbReference>
<dbReference type="GeneID" id="27728727"/>
<dbReference type="PROSITE" id="PS51184">
    <property type="entry name" value="JMJC"/>
    <property type="match status" value="1"/>
</dbReference>
<dbReference type="AlphaFoldDB" id="A0A084FX91"/>
<sequence length="357" mass="40093">MTPQHTNADAGPGRAPNPLLGDLITTYNDLNSTVIDELDEEPSALEFMRYVARNTPFVVRGCVPDWEAFRLWDKEFLVDTMRGRKVNVAVTPRGNADAPTQMEDGSLVFAKPHEEDQDFEEFLNYVINQEKNPSSQGSEIRYAQTQNNNLHDEYSPLLPHLPTTIPFARIALGRAPDALNLWIGNSRSVTAMHRDGYENLYVQIRGRKHFVLMPALCAPAVRELRLDPATYRREEGTGKLVLERDVVEGGDEDARVPFPTWDPDGVAVGGREGIEGRGTVEGNVFAEFVQPMRVTLEPGDMLYLPAIWYHKVSQSCSEDDEGFVLAVNYWYDMDYSGPLYPLTNLVRTMSSALQGPK</sequence>
<dbReference type="HOGENOM" id="CLU_016785_6_1_1"/>
<evidence type="ECO:0000313" key="2">
    <source>
        <dbReference type="EMBL" id="KEZ39703.1"/>
    </source>
</evidence>
<name>A0A084FX91_PSEDA</name>
<reference evidence="2 3" key="1">
    <citation type="journal article" date="2014" name="Genome Announc.">
        <title>Draft genome sequence of the pathogenic fungus Scedosporium apiospermum.</title>
        <authorList>
            <person name="Vandeputte P."/>
            <person name="Ghamrawi S."/>
            <person name="Rechenmann M."/>
            <person name="Iltis A."/>
            <person name="Giraud S."/>
            <person name="Fleury M."/>
            <person name="Thornton C."/>
            <person name="Delhaes L."/>
            <person name="Meyer W."/>
            <person name="Papon N."/>
            <person name="Bouchara J.P."/>
        </authorList>
    </citation>
    <scope>NUCLEOTIDE SEQUENCE [LARGE SCALE GENOMIC DNA]</scope>
    <source>
        <strain evidence="2 3">IHEM 14462</strain>
    </source>
</reference>
<evidence type="ECO:0000259" key="1">
    <source>
        <dbReference type="PROSITE" id="PS51184"/>
    </source>
</evidence>
<dbReference type="EMBL" id="JOWA01000143">
    <property type="protein sequence ID" value="KEZ39703.1"/>
    <property type="molecule type" value="Genomic_DNA"/>
</dbReference>
<keyword evidence="3" id="KW-1185">Reference proteome</keyword>
<dbReference type="RefSeq" id="XP_016639502.1">
    <property type="nucleotide sequence ID" value="XM_016790992.1"/>
</dbReference>
<feature type="domain" description="JmjC" evidence="1">
    <location>
        <begin position="140"/>
        <end position="346"/>
    </location>
</feature>